<evidence type="ECO:0000256" key="1">
    <source>
        <dbReference type="SAM" id="MobiDB-lite"/>
    </source>
</evidence>
<comment type="caution">
    <text evidence="2">The sequence shown here is derived from an EMBL/GenBank/DDBJ whole genome shotgun (WGS) entry which is preliminary data.</text>
</comment>
<accession>A0A0N8JXK6</accession>
<evidence type="ECO:0000313" key="3">
    <source>
        <dbReference type="Proteomes" id="UP000034805"/>
    </source>
</evidence>
<dbReference type="AlphaFoldDB" id="A0A0N8JXK6"/>
<feature type="region of interest" description="Disordered" evidence="1">
    <location>
        <begin position="22"/>
        <end position="46"/>
    </location>
</feature>
<evidence type="ECO:0000313" key="2">
    <source>
        <dbReference type="EMBL" id="KPP64001.1"/>
    </source>
</evidence>
<organism evidence="2 3">
    <name type="scientific">Scleropages formosus</name>
    <name type="common">Asian bonytongue</name>
    <name type="synonym">Osteoglossum formosum</name>
    <dbReference type="NCBI Taxonomy" id="113540"/>
    <lineage>
        <taxon>Eukaryota</taxon>
        <taxon>Metazoa</taxon>
        <taxon>Chordata</taxon>
        <taxon>Craniata</taxon>
        <taxon>Vertebrata</taxon>
        <taxon>Euteleostomi</taxon>
        <taxon>Actinopterygii</taxon>
        <taxon>Neopterygii</taxon>
        <taxon>Teleostei</taxon>
        <taxon>Osteoglossocephala</taxon>
        <taxon>Osteoglossomorpha</taxon>
        <taxon>Osteoglossiformes</taxon>
        <taxon>Osteoglossidae</taxon>
        <taxon>Scleropages</taxon>
    </lineage>
</organism>
<name>A0A0N8JXK6_SCLFO</name>
<dbReference type="InterPro" id="IPR009932">
    <property type="entry name" value="RCS1"/>
</dbReference>
<dbReference type="EMBL" id="JARO02007403">
    <property type="protein sequence ID" value="KPP64001.1"/>
    <property type="molecule type" value="Genomic_DNA"/>
</dbReference>
<dbReference type="OrthoDB" id="9898669at2759"/>
<dbReference type="Pfam" id="PF07326">
    <property type="entry name" value="RCS1"/>
    <property type="match status" value="1"/>
</dbReference>
<dbReference type="STRING" id="113540.ENSSFOP00015007351"/>
<reference evidence="2 3" key="1">
    <citation type="submission" date="2015-08" db="EMBL/GenBank/DDBJ databases">
        <title>The genome of the Asian arowana (Scleropages formosus).</title>
        <authorList>
            <person name="Tan M.H."/>
            <person name="Gan H.M."/>
            <person name="Croft L.J."/>
            <person name="Austin C.M."/>
        </authorList>
    </citation>
    <scope>NUCLEOTIDE SEQUENCE [LARGE SCALE GENOMIC DNA]</scope>
    <source>
        <strain evidence="2">Aro1</strain>
    </source>
</reference>
<gene>
    <name evidence="2" type="ORF">Z043_117694</name>
</gene>
<dbReference type="PANTHER" id="PTHR35819:SF1">
    <property type="entry name" value="PROTEIN PIMREG"/>
    <property type="match status" value="1"/>
</dbReference>
<dbReference type="KEGG" id="sfm:108921242"/>
<proteinExistence type="predicted"/>
<protein>
    <submittedName>
        <fullName evidence="2">Protein FAM64A-like</fullName>
    </submittedName>
</protein>
<sequence length="286" mass="31731">MDMTSSVIQAVSGIWRGHTALDESNEVDSSPEVPDRFRKLPSSSSLGSLGASLRKRLPLRTVQVDAEIQPTREILQAQASQRLCLLRCSARNSVSSAYQKLQRSCSSQEEFLVASPGQAIQGEENRGPVQSCTPHKPAAVVSPKYISQVASQRAYRAAATLDDQGIAVRPRSSRRRLVRLAALRSPLASPNTLTQQREFNRNLDSVSSGLKKLEHLSQAFDDIIGRDDRIQSMMNYHQIMVRSCREVQNDPACWLTKTSIQSKTKRVQELVSSWSDVALSKVRKAT</sequence>
<dbReference type="Proteomes" id="UP000034805">
    <property type="component" value="Unassembled WGS sequence"/>
</dbReference>
<dbReference type="PANTHER" id="PTHR35819">
    <property type="entry name" value="PICALM INTERACTING MITOTIC REGULATOR PIMREG"/>
    <property type="match status" value="1"/>
</dbReference>